<dbReference type="VEuPathDB" id="FungiDB:SDRG_01026"/>
<dbReference type="GeneID" id="19941753"/>
<dbReference type="STRING" id="1156394.T0SGW0"/>
<keyword evidence="3" id="KW-1185">Reference proteome</keyword>
<dbReference type="RefSeq" id="XP_008604756.1">
    <property type="nucleotide sequence ID" value="XM_008606534.1"/>
</dbReference>
<dbReference type="Proteomes" id="UP000030762">
    <property type="component" value="Unassembled WGS sequence"/>
</dbReference>
<feature type="compositionally biased region" description="Pro residues" evidence="1">
    <location>
        <begin position="24"/>
        <end position="43"/>
    </location>
</feature>
<proteinExistence type="predicted"/>
<accession>T0SGW0</accession>
<reference evidence="2 3" key="1">
    <citation type="submission" date="2012-04" db="EMBL/GenBank/DDBJ databases">
        <title>The Genome Sequence of Saprolegnia declina VS20.</title>
        <authorList>
            <consortium name="The Broad Institute Genome Sequencing Platform"/>
            <person name="Russ C."/>
            <person name="Nusbaum C."/>
            <person name="Tyler B."/>
            <person name="van West P."/>
            <person name="Dieguez-Uribeondo J."/>
            <person name="de Bruijn I."/>
            <person name="Tripathy S."/>
            <person name="Jiang R."/>
            <person name="Young S.K."/>
            <person name="Zeng Q."/>
            <person name="Gargeya S."/>
            <person name="Fitzgerald M."/>
            <person name="Haas B."/>
            <person name="Abouelleil A."/>
            <person name="Alvarado L."/>
            <person name="Arachchi H.M."/>
            <person name="Berlin A."/>
            <person name="Chapman S.B."/>
            <person name="Goldberg J."/>
            <person name="Griggs A."/>
            <person name="Gujja S."/>
            <person name="Hansen M."/>
            <person name="Howarth C."/>
            <person name="Imamovic A."/>
            <person name="Larimer J."/>
            <person name="McCowen C."/>
            <person name="Montmayeur A."/>
            <person name="Murphy C."/>
            <person name="Neiman D."/>
            <person name="Pearson M."/>
            <person name="Priest M."/>
            <person name="Roberts A."/>
            <person name="Saif S."/>
            <person name="Shea T."/>
            <person name="Sisk P."/>
            <person name="Sykes S."/>
            <person name="Wortman J."/>
            <person name="Nusbaum C."/>
            <person name="Birren B."/>
        </authorList>
    </citation>
    <scope>NUCLEOTIDE SEQUENCE [LARGE SCALE GENOMIC DNA]</scope>
    <source>
        <strain evidence="2 3">VS20</strain>
    </source>
</reference>
<feature type="region of interest" description="Disordered" evidence="1">
    <location>
        <begin position="179"/>
        <end position="220"/>
    </location>
</feature>
<dbReference type="EMBL" id="JH767133">
    <property type="protein sequence ID" value="EQC42187.1"/>
    <property type="molecule type" value="Genomic_DNA"/>
</dbReference>
<evidence type="ECO:0000313" key="3">
    <source>
        <dbReference type="Proteomes" id="UP000030762"/>
    </source>
</evidence>
<name>T0SGW0_SAPDV</name>
<dbReference type="OMA" id="WDRRCAT"/>
<feature type="region of interest" description="Disordered" evidence="1">
    <location>
        <begin position="1"/>
        <end position="45"/>
    </location>
</feature>
<dbReference type="InParanoid" id="T0SGW0"/>
<dbReference type="OrthoDB" id="78355at2759"/>
<feature type="compositionally biased region" description="Polar residues" evidence="1">
    <location>
        <begin position="197"/>
        <end position="220"/>
    </location>
</feature>
<gene>
    <name evidence="2" type="ORF">SDRG_01026</name>
</gene>
<dbReference type="AlphaFoldDB" id="T0SGW0"/>
<sequence length="355" mass="39657">MQAPPGGPPPPPPWFSAARSGSYAPPPRAFRPPPPRAYGPPPLRAYAAPRFVDPDAVWVQQFEARQARTPPAPPMTVQDVREKLAWGLQTVRECKLLQQDLAHLAATWPHDDDRATTRTKLQWDRRCATLDSHMEKLRAFHASFFEDSDAFAAHRRLVQRVAKKTRYRKALRQRRKAEAIIAKGLQPPKADELALPTESTTPMDPATTTEDAVPQPSNQQQMKHEALSKRLRLLLELKKQRSAQLTADDVAAQTEASEVLAARDALMAARKRPPPPPLAVDEQQSPVAPKTIAFPLRAAKMTMESLVAVRFAWDAFLVYDGTGTRIPPYMVDPPAEPSEGWQLYYHQQESTATAL</sequence>
<evidence type="ECO:0000313" key="2">
    <source>
        <dbReference type="EMBL" id="EQC42187.1"/>
    </source>
</evidence>
<feature type="compositionally biased region" description="Pro residues" evidence="1">
    <location>
        <begin position="1"/>
        <end position="14"/>
    </location>
</feature>
<evidence type="ECO:0000256" key="1">
    <source>
        <dbReference type="SAM" id="MobiDB-lite"/>
    </source>
</evidence>
<organism evidence="2 3">
    <name type="scientific">Saprolegnia diclina (strain VS20)</name>
    <dbReference type="NCBI Taxonomy" id="1156394"/>
    <lineage>
        <taxon>Eukaryota</taxon>
        <taxon>Sar</taxon>
        <taxon>Stramenopiles</taxon>
        <taxon>Oomycota</taxon>
        <taxon>Saprolegniomycetes</taxon>
        <taxon>Saprolegniales</taxon>
        <taxon>Saprolegniaceae</taxon>
        <taxon>Saprolegnia</taxon>
    </lineage>
</organism>
<protein>
    <submittedName>
        <fullName evidence="2">Uncharacterized protein</fullName>
    </submittedName>
</protein>